<protein>
    <submittedName>
        <fullName evidence="1">Uncharacterized protein</fullName>
    </submittedName>
</protein>
<dbReference type="EnsemblPlants" id="OPUNC10G02570.1">
    <property type="protein sequence ID" value="OPUNC10G02570.1"/>
    <property type="gene ID" value="OPUNC10G02570"/>
</dbReference>
<accession>A0A0E0M5P0</accession>
<name>A0A0E0M5P0_ORYPU</name>
<evidence type="ECO:0000313" key="2">
    <source>
        <dbReference type="Proteomes" id="UP000026962"/>
    </source>
</evidence>
<keyword evidence="2" id="KW-1185">Reference proteome</keyword>
<dbReference type="HOGENOM" id="CLU_114713_0_0_1"/>
<evidence type="ECO:0000313" key="1">
    <source>
        <dbReference type="EnsemblPlants" id="OPUNC10G02570.1"/>
    </source>
</evidence>
<organism evidence="1">
    <name type="scientific">Oryza punctata</name>
    <name type="common">Red rice</name>
    <dbReference type="NCBI Taxonomy" id="4537"/>
    <lineage>
        <taxon>Eukaryota</taxon>
        <taxon>Viridiplantae</taxon>
        <taxon>Streptophyta</taxon>
        <taxon>Embryophyta</taxon>
        <taxon>Tracheophyta</taxon>
        <taxon>Spermatophyta</taxon>
        <taxon>Magnoliopsida</taxon>
        <taxon>Liliopsida</taxon>
        <taxon>Poales</taxon>
        <taxon>Poaceae</taxon>
        <taxon>BOP clade</taxon>
        <taxon>Oryzoideae</taxon>
        <taxon>Oryzeae</taxon>
        <taxon>Oryzinae</taxon>
        <taxon>Oryza</taxon>
    </lineage>
</organism>
<proteinExistence type="predicted"/>
<dbReference type="AlphaFoldDB" id="A0A0E0M5P0"/>
<dbReference type="Gramene" id="OPUNC10G02570.1">
    <property type="protein sequence ID" value="OPUNC10G02570.1"/>
    <property type="gene ID" value="OPUNC10G02570"/>
</dbReference>
<reference evidence="1" key="1">
    <citation type="submission" date="2015-04" db="UniProtKB">
        <authorList>
            <consortium name="EnsemblPlants"/>
        </authorList>
    </citation>
    <scope>IDENTIFICATION</scope>
</reference>
<sequence length="169" mass="18506">MAVKDLERGVVVEPLKKAKAEITALRAKNEKFKTKSDSIVDYYNHSEAKTKALCGEVEEAKAMAACAQDEAKSYVLRLALSDLGVDANGAPGENDSAAEFTEWNHQAGGVITVAAGMYGNCYARITASVIQFVLREHRCEHVLEFPHMLNDPLSEDASGVTTELRSFRR</sequence>
<reference evidence="1" key="2">
    <citation type="submission" date="2018-05" db="EMBL/GenBank/DDBJ databases">
        <title>OpunRS2 (Oryza punctata Reference Sequence Version 2).</title>
        <authorList>
            <person name="Zhang J."/>
            <person name="Kudrna D."/>
            <person name="Lee S."/>
            <person name="Talag J."/>
            <person name="Welchert J."/>
            <person name="Wing R.A."/>
        </authorList>
    </citation>
    <scope>NUCLEOTIDE SEQUENCE [LARGE SCALE GENOMIC DNA]</scope>
</reference>
<dbReference type="Proteomes" id="UP000026962">
    <property type="component" value="Chromosome 10"/>
</dbReference>